<evidence type="ECO:0000313" key="2">
    <source>
        <dbReference type="EMBL" id="OAY31936.1"/>
    </source>
</evidence>
<dbReference type="AlphaFoldDB" id="A0A2C9UM23"/>
<organism evidence="2">
    <name type="scientific">Manihot esculenta</name>
    <name type="common">Cassava</name>
    <name type="synonym">Jatropha manihot</name>
    <dbReference type="NCBI Taxonomy" id="3983"/>
    <lineage>
        <taxon>Eukaryota</taxon>
        <taxon>Viridiplantae</taxon>
        <taxon>Streptophyta</taxon>
        <taxon>Embryophyta</taxon>
        <taxon>Tracheophyta</taxon>
        <taxon>Spermatophyta</taxon>
        <taxon>Magnoliopsida</taxon>
        <taxon>eudicotyledons</taxon>
        <taxon>Gunneridae</taxon>
        <taxon>Pentapetalae</taxon>
        <taxon>rosids</taxon>
        <taxon>fabids</taxon>
        <taxon>Malpighiales</taxon>
        <taxon>Euphorbiaceae</taxon>
        <taxon>Crotonoideae</taxon>
        <taxon>Manihoteae</taxon>
        <taxon>Manihot</taxon>
    </lineage>
</organism>
<reference evidence="2" key="1">
    <citation type="submission" date="2016-02" db="EMBL/GenBank/DDBJ databases">
        <title>WGS assembly of Manihot esculenta.</title>
        <authorList>
            <person name="Bredeson J.V."/>
            <person name="Prochnik S.E."/>
            <person name="Lyons J.B."/>
            <person name="Schmutz J."/>
            <person name="Grimwood J."/>
            <person name="Vrebalov J."/>
            <person name="Bart R.S."/>
            <person name="Amuge T."/>
            <person name="Ferguson M.E."/>
            <person name="Green R."/>
            <person name="Putnam N."/>
            <person name="Stites J."/>
            <person name="Rounsley S."/>
            <person name="Rokhsar D.S."/>
        </authorList>
    </citation>
    <scope>NUCLEOTIDE SEQUENCE [LARGE SCALE GENOMIC DNA]</scope>
    <source>
        <tissue evidence="2">Leaf</tissue>
    </source>
</reference>
<keyword evidence="1" id="KW-0472">Membrane</keyword>
<accession>A0A2C9UM23</accession>
<name>A0A2C9UM23_MANES</name>
<feature type="transmembrane region" description="Helical" evidence="1">
    <location>
        <begin position="37"/>
        <end position="54"/>
    </location>
</feature>
<sequence length="73" mass="8246">MVSSVCSPPLPVRFGALTVIFVGSPPCTDLLLSSQDYRLLLLLLTRLSLGFFYFSKCMRLMLDFINRGSNKVW</sequence>
<evidence type="ECO:0000256" key="1">
    <source>
        <dbReference type="SAM" id="Phobius"/>
    </source>
</evidence>
<keyword evidence="1" id="KW-1133">Transmembrane helix</keyword>
<keyword evidence="1" id="KW-0812">Transmembrane</keyword>
<proteinExistence type="predicted"/>
<protein>
    <submittedName>
        <fullName evidence="2">Uncharacterized protein</fullName>
    </submittedName>
</protein>
<dbReference type="EMBL" id="CM004400">
    <property type="protein sequence ID" value="OAY31936.1"/>
    <property type="molecule type" value="Genomic_DNA"/>
</dbReference>
<gene>
    <name evidence="2" type="ORF">MANES_14G153200</name>
</gene>